<dbReference type="InterPro" id="IPR016032">
    <property type="entry name" value="Sig_transdc_resp-reg_C-effctor"/>
</dbReference>
<dbReference type="Proteomes" id="UP000199579">
    <property type="component" value="Unassembled WGS sequence"/>
</dbReference>
<accession>A0A1I4G971</accession>
<dbReference type="Gene3D" id="1.10.10.10">
    <property type="entry name" value="Winged helix-like DNA-binding domain superfamily/Winged helix DNA-binding domain"/>
    <property type="match status" value="1"/>
</dbReference>
<dbReference type="SUPFAM" id="SSF46894">
    <property type="entry name" value="C-terminal effector domain of the bipartite response regulators"/>
    <property type="match status" value="1"/>
</dbReference>
<name>A0A1I4G971_9GAMM</name>
<dbReference type="AlphaFoldDB" id="A0A1I4G971"/>
<dbReference type="GO" id="GO:0003677">
    <property type="term" value="F:DNA binding"/>
    <property type="evidence" value="ECO:0007669"/>
    <property type="project" value="InterPro"/>
</dbReference>
<reference evidence="3 5" key="1">
    <citation type="submission" date="2016-10" db="EMBL/GenBank/DDBJ databases">
        <authorList>
            <person name="de Groot N.N."/>
        </authorList>
    </citation>
    <scope>NUCLEOTIDE SEQUENCE [LARGE SCALE GENOMIC DNA]</scope>
    <source>
        <strain evidence="3 5">DSM 381</strain>
    </source>
</reference>
<evidence type="ECO:0000313" key="5">
    <source>
        <dbReference type="Proteomes" id="UP000199579"/>
    </source>
</evidence>
<keyword evidence="4" id="KW-1185">Reference proteome</keyword>
<dbReference type="EMBL" id="FOSX01000084">
    <property type="protein sequence ID" value="SFL26628.1"/>
    <property type="molecule type" value="Genomic_DNA"/>
</dbReference>
<evidence type="ECO:0000313" key="4">
    <source>
        <dbReference type="Proteomes" id="UP000198861"/>
    </source>
</evidence>
<dbReference type="EMBL" id="FOKJ01000053">
    <property type="protein sequence ID" value="SFB46232.1"/>
    <property type="molecule type" value="Genomic_DNA"/>
</dbReference>
<dbReference type="RefSeq" id="WP_090942810.1">
    <property type="nucleotide sequence ID" value="NZ_FOKJ01000053.1"/>
</dbReference>
<dbReference type="InterPro" id="IPR036388">
    <property type="entry name" value="WH-like_DNA-bd_sf"/>
</dbReference>
<protein>
    <recommendedName>
        <fullName evidence="6">Regulatory protein, luxR family</fullName>
    </recommendedName>
</protein>
<organism evidence="3 5">
    <name type="scientific">Azotobacter beijerinckii</name>
    <dbReference type="NCBI Taxonomy" id="170623"/>
    <lineage>
        <taxon>Bacteria</taxon>
        <taxon>Pseudomonadati</taxon>
        <taxon>Pseudomonadota</taxon>
        <taxon>Gammaproteobacteria</taxon>
        <taxon>Pseudomonadales</taxon>
        <taxon>Pseudomonadaceae</taxon>
        <taxon>Azotobacter</taxon>
    </lineage>
</organism>
<reference evidence="2 4" key="2">
    <citation type="submission" date="2016-10" db="EMBL/GenBank/DDBJ databases">
        <authorList>
            <person name="Varghese N."/>
            <person name="Submissions S."/>
        </authorList>
    </citation>
    <scope>NUCLEOTIDE SEQUENCE [LARGE SCALE GENOMIC DNA]</scope>
    <source>
        <strain evidence="2 4">DSM 282</strain>
    </source>
</reference>
<feature type="region of interest" description="Disordered" evidence="1">
    <location>
        <begin position="108"/>
        <end position="132"/>
    </location>
</feature>
<sequence>MYAEKILGDDVIGLPGQNLTPTELRVLVGLADGHAPSVVAADIHTDASTLRRVEASIKAKLGAKTHPHMVTRGFTLGVLIPRALCLFLALLGALESLDVDGMRQRAPKRSRIASQSRLVKKDSSHGADGTGPLFVQSVGDSGIFAAKHCSMA</sequence>
<evidence type="ECO:0008006" key="6">
    <source>
        <dbReference type="Google" id="ProtNLM"/>
    </source>
</evidence>
<evidence type="ECO:0000313" key="2">
    <source>
        <dbReference type="EMBL" id="SFB46232.1"/>
    </source>
</evidence>
<dbReference type="GO" id="GO:0006355">
    <property type="term" value="P:regulation of DNA-templated transcription"/>
    <property type="evidence" value="ECO:0007669"/>
    <property type="project" value="InterPro"/>
</dbReference>
<gene>
    <name evidence="2" type="ORF">SAMN04244571_02986</name>
    <name evidence="3" type="ORF">SAMN04244574_03732</name>
</gene>
<evidence type="ECO:0000256" key="1">
    <source>
        <dbReference type="SAM" id="MobiDB-lite"/>
    </source>
</evidence>
<proteinExistence type="predicted"/>
<dbReference type="Proteomes" id="UP000198861">
    <property type="component" value="Unassembled WGS sequence"/>
</dbReference>
<evidence type="ECO:0000313" key="3">
    <source>
        <dbReference type="EMBL" id="SFL26628.1"/>
    </source>
</evidence>